<dbReference type="Proteomes" id="UP001175226">
    <property type="component" value="Unassembled WGS sequence"/>
</dbReference>
<evidence type="ECO:0008006" key="3">
    <source>
        <dbReference type="Google" id="ProtNLM"/>
    </source>
</evidence>
<comment type="caution">
    <text evidence="1">The sequence shown here is derived from an EMBL/GenBank/DDBJ whole genome shotgun (WGS) entry which is preliminary data.</text>
</comment>
<dbReference type="Gene3D" id="3.40.630.30">
    <property type="match status" value="1"/>
</dbReference>
<organism evidence="1 2">
    <name type="scientific">Armillaria borealis</name>
    <dbReference type="NCBI Taxonomy" id="47425"/>
    <lineage>
        <taxon>Eukaryota</taxon>
        <taxon>Fungi</taxon>
        <taxon>Dikarya</taxon>
        <taxon>Basidiomycota</taxon>
        <taxon>Agaricomycotina</taxon>
        <taxon>Agaricomycetes</taxon>
        <taxon>Agaricomycetidae</taxon>
        <taxon>Agaricales</taxon>
        <taxon>Marasmiineae</taxon>
        <taxon>Physalacriaceae</taxon>
        <taxon>Armillaria</taxon>
    </lineage>
</organism>
<protein>
    <recommendedName>
        <fullName evidence="3">N-acetyltransferase domain-containing protein</fullName>
    </recommendedName>
</protein>
<sequence>MSPFTIRHVDSLNAEELEIAVDLTVKAYDDMLVARAMVGDDKNLMDPLFRSMIRAADSAGTIDLACDVSDSDKIVGMAVWFGPGKSLFADAEQRELGLNEFMDKLSPETRQWWEKTAIQSGTITALVTTTDVNESIYEKGPVAFRVMSRS</sequence>
<evidence type="ECO:0000313" key="2">
    <source>
        <dbReference type="Proteomes" id="UP001175226"/>
    </source>
</evidence>
<evidence type="ECO:0000313" key="1">
    <source>
        <dbReference type="EMBL" id="KAK0454670.1"/>
    </source>
</evidence>
<proteinExistence type="predicted"/>
<gene>
    <name evidence="1" type="ORF">EV421DRAFT_1896593</name>
</gene>
<dbReference type="AlphaFoldDB" id="A0AA39N2D5"/>
<keyword evidence="2" id="KW-1185">Reference proteome</keyword>
<dbReference type="EMBL" id="JAUEPT010000002">
    <property type="protein sequence ID" value="KAK0454670.1"/>
    <property type="molecule type" value="Genomic_DNA"/>
</dbReference>
<accession>A0AA39N2D5</accession>
<reference evidence="1" key="1">
    <citation type="submission" date="2023-06" db="EMBL/GenBank/DDBJ databases">
        <authorList>
            <consortium name="Lawrence Berkeley National Laboratory"/>
            <person name="Ahrendt S."/>
            <person name="Sahu N."/>
            <person name="Indic B."/>
            <person name="Wong-Bajracharya J."/>
            <person name="Merenyi Z."/>
            <person name="Ke H.-M."/>
            <person name="Monk M."/>
            <person name="Kocsube S."/>
            <person name="Drula E."/>
            <person name="Lipzen A."/>
            <person name="Balint B."/>
            <person name="Henrissat B."/>
            <person name="Andreopoulos B."/>
            <person name="Martin F.M."/>
            <person name="Harder C.B."/>
            <person name="Rigling D."/>
            <person name="Ford K.L."/>
            <person name="Foster G.D."/>
            <person name="Pangilinan J."/>
            <person name="Papanicolaou A."/>
            <person name="Barry K."/>
            <person name="LaButti K."/>
            <person name="Viragh M."/>
            <person name="Koriabine M."/>
            <person name="Yan M."/>
            <person name="Riley R."/>
            <person name="Champramary S."/>
            <person name="Plett K.L."/>
            <person name="Tsai I.J."/>
            <person name="Slot J."/>
            <person name="Sipos G."/>
            <person name="Plett J."/>
            <person name="Nagy L.G."/>
            <person name="Grigoriev I.V."/>
        </authorList>
    </citation>
    <scope>NUCLEOTIDE SEQUENCE</scope>
    <source>
        <strain evidence="1">FPL87.14</strain>
    </source>
</reference>
<name>A0AA39N2D5_9AGAR</name>